<organism evidence="1 2">
    <name type="scientific">Racocetra persica</name>
    <dbReference type="NCBI Taxonomy" id="160502"/>
    <lineage>
        <taxon>Eukaryota</taxon>
        <taxon>Fungi</taxon>
        <taxon>Fungi incertae sedis</taxon>
        <taxon>Mucoromycota</taxon>
        <taxon>Glomeromycotina</taxon>
        <taxon>Glomeromycetes</taxon>
        <taxon>Diversisporales</taxon>
        <taxon>Gigasporaceae</taxon>
        <taxon>Racocetra</taxon>
    </lineage>
</organism>
<gene>
    <name evidence="1" type="ORF">RPERSI_LOCUS16655</name>
</gene>
<keyword evidence="2" id="KW-1185">Reference proteome</keyword>
<reference evidence="1" key="1">
    <citation type="submission" date="2021-06" db="EMBL/GenBank/DDBJ databases">
        <authorList>
            <person name="Kallberg Y."/>
            <person name="Tangrot J."/>
            <person name="Rosling A."/>
        </authorList>
    </citation>
    <scope>NUCLEOTIDE SEQUENCE</scope>
    <source>
        <strain evidence="1">MA461A</strain>
    </source>
</reference>
<feature type="non-terminal residue" evidence="1">
    <location>
        <position position="65"/>
    </location>
</feature>
<name>A0ACA9R219_9GLOM</name>
<accession>A0ACA9R219</accession>
<dbReference type="EMBL" id="CAJVQC010041548">
    <property type="protein sequence ID" value="CAG8773193.1"/>
    <property type="molecule type" value="Genomic_DNA"/>
</dbReference>
<sequence>KIPIVVSHNLTDYTYKRQIIYPLLNSTYEFYSKNCVDKGCCFFGLMHAGVRAQMDNVVSLGAHLK</sequence>
<comment type="caution">
    <text evidence="1">The sequence shown here is derived from an EMBL/GenBank/DDBJ whole genome shotgun (WGS) entry which is preliminary data.</text>
</comment>
<proteinExistence type="predicted"/>
<evidence type="ECO:0000313" key="2">
    <source>
        <dbReference type="Proteomes" id="UP000789920"/>
    </source>
</evidence>
<evidence type="ECO:0000313" key="1">
    <source>
        <dbReference type="EMBL" id="CAG8773193.1"/>
    </source>
</evidence>
<protein>
    <submittedName>
        <fullName evidence="1">5084_t:CDS:1</fullName>
    </submittedName>
</protein>
<feature type="non-terminal residue" evidence="1">
    <location>
        <position position="1"/>
    </location>
</feature>
<dbReference type="Proteomes" id="UP000789920">
    <property type="component" value="Unassembled WGS sequence"/>
</dbReference>